<dbReference type="GO" id="GO:0046872">
    <property type="term" value="F:metal ion binding"/>
    <property type="evidence" value="ECO:0007669"/>
    <property type="project" value="UniProtKB-KW"/>
</dbReference>
<evidence type="ECO:0000256" key="1">
    <source>
        <dbReference type="ARBA" id="ARBA00004141"/>
    </source>
</evidence>
<feature type="transmembrane region" description="Helical" evidence="7">
    <location>
        <begin position="179"/>
        <end position="196"/>
    </location>
</feature>
<proteinExistence type="inferred from homology"/>
<evidence type="ECO:0000256" key="4">
    <source>
        <dbReference type="ARBA" id="ARBA00022989"/>
    </source>
</evidence>
<dbReference type="PANTHER" id="PTHR36964:SF1">
    <property type="entry name" value="PROTEIN-METHIONINE-SULFOXIDE REDUCTASE HEME-BINDING SUBUNIT MSRQ"/>
    <property type="match status" value="1"/>
</dbReference>
<keyword evidence="7" id="KW-0479">Metal-binding</keyword>
<comment type="subcellular location">
    <subcellularLocation>
        <location evidence="7">Cell membrane</location>
        <topology evidence="7">Multi-pass membrane protein</topology>
    </subcellularLocation>
    <subcellularLocation>
        <location evidence="1">Membrane</location>
        <topology evidence="1">Multi-pass membrane protein</topology>
    </subcellularLocation>
</comment>
<evidence type="ECO:0000259" key="8">
    <source>
        <dbReference type="Pfam" id="PF01794"/>
    </source>
</evidence>
<gene>
    <name evidence="7 9" type="primary">msrQ</name>
    <name evidence="9" type="ORF">GO499_13430</name>
</gene>
<feature type="transmembrane region" description="Helical" evidence="7">
    <location>
        <begin position="83"/>
        <end position="101"/>
    </location>
</feature>
<evidence type="ECO:0000256" key="5">
    <source>
        <dbReference type="ARBA" id="ARBA00023004"/>
    </source>
</evidence>
<dbReference type="Proteomes" id="UP000464495">
    <property type="component" value="Chromosome"/>
</dbReference>
<keyword evidence="5 7" id="KW-0408">Iron</keyword>
<dbReference type="GO" id="GO:0005886">
    <property type="term" value="C:plasma membrane"/>
    <property type="evidence" value="ECO:0007669"/>
    <property type="project" value="UniProtKB-SubCell"/>
</dbReference>
<feature type="transmembrane region" description="Helical" evidence="7">
    <location>
        <begin position="117"/>
        <end position="135"/>
    </location>
</feature>
<feature type="domain" description="Ferric oxidoreductase" evidence="8">
    <location>
        <begin position="55"/>
        <end position="164"/>
    </location>
</feature>
<dbReference type="GO" id="GO:0030091">
    <property type="term" value="P:protein repair"/>
    <property type="evidence" value="ECO:0007669"/>
    <property type="project" value="UniProtKB-UniRule"/>
</dbReference>
<comment type="similarity">
    <text evidence="7">Belongs to the MsrQ family.</text>
</comment>
<dbReference type="GO" id="GO:0009055">
    <property type="term" value="F:electron transfer activity"/>
    <property type="evidence" value="ECO:0007669"/>
    <property type="project" value="UniProtKB-UniRule"/>
</dbReference>
<dbReference type="InterPro" id="IPR013130">
    <property type="entry name" value="Fe3_Rdtase_TM_dom"/>
</dbReference>
<dbReference type="EMBL" id="CP046620">
    <property type="protein sequence ID" value="QHQ36101.1"/>
    <property type="molecule type" value="Genomic_DNA"/>
</dbReference>
<dbReference type="Pfam" id="PF01794">
    <property type="entry name" value="Ferric_reduct"/>
    <property type="match status" value="1"/>
</dbReference>
<comment type="cofactor">
    <cofactor evidence="7">
        <name>FMN</name>
        <dbReference type="ChEBI" id="CHEBI:58210"/>
    </cofactor>
    <text evidence="7">Binds 1 FMN per subunit.</text>
</comment>
<reference evidence="9 10" key="1">
    <citation type="submission" date="2019-12" db="EMBL/GenBank/DDBJ databases">
        <title>Complete genome sequence of Algicella marina strain 9Alg 56(T) isolated from the red alga Tichocarpus crinitus.</title>
        <authorList>
            <person name="Kim S.-G."/>
            <person name="Nedashkovskaya O.I."/>
        </authorList>
    </citation>
    <scope>NUCLEOTIDE SEQUENCE [LARGE SCALE GENOMIC DNA]</scope>
    <source>
        <strain evidence="9 10">9Alg 56</strain>
    </source>
</reference>
<dbReference type="RefSeq" id="WP_161862654.1">
    <property type="nucleotide sequence ID" value="NZ_CP046620.1"/>
</dbReference>
<dbReference type="InterPro" id="IPR022837">
    <property type="entry name" value="MsrQ-like"/>
</dbReference>
<comment type="subunit">
    <text evidence="7">Heterodimer of a catalytic subunit (MsrP) and a heme-binding subunit (MsrQ).</text>
</comment>
<feature type="transmembrane region" description="Helical" evidence="7">
    <location>
        <begin position="16"/>
        <end position="34"/>
    </location>
</feature>
<dbReference type="NCBIfam" id="NF003833">
    <property type="entry name" value="PRK05419.1-5"/>
    <property type="match status" value="1"/>
</dbReference>
<dbReference type="AlphaFoldDB" id="A0A6P1T2Y1"/>
<evidence type="ECO:0000313" key="10">
    <source>
        <dbReference type="Proteomes" id="UP000464495"/>
    </source>
</evidence>
<protein>
    <recommendedName>
        <fullName evidence="7">Protein-methionine-sulfoxide reductase heme-binding subunit MsrQ</fullName>
    </recommendedName>
    <alternativeName>
        <fullName evidence="7">Flavocytochrome MsrQ</fullName>
    </alternativeName>
</protein>
<keyword evidence="4 7" id="KW-1133">Transmembrane helix</keyword>
<dbReference type="GO" id="GO:0010181">
    <property type="term" value="F:FMN binding"/>
    <property type="evidence" value="ECO:0007669"/>
    <property type="project" value="UniProtKB-UniRule"/>
</dbReference>
<keyword evidence="7" id="KW-0349">Heme</keyword>
<keyword evidence="2 7" id="KW-0813">Transport</keyword>
<comment type="function">
    <text evidence="7">Part of the MsrPQ system that repairs oxidized periplasmic proteins containing methionine sulfoxide residues (Met-O), using respiratory chain electrons. Thus protects these proteins from oxidative-stress damage caused by reactive species of oxygen and chlorine generated by the host defense mechanisms. MsrPQ is essential for the maintenance of envelope integrity under bleach stress, rescuing a wide series of structurally unrelated periplasmic proteins from methionine oxidation. MsrQ provides electrons for reduction to the reductase catalytic subunit MsrP, using the quinone pool of the respiratory chain.</text>
</comment>
<dbReference type="GO" id="GO:0016679">
    <property type="term" value="F:oxidoreductase activity, acting on diphenols and related substances as donors"/>
    <property type="evidence" value="ECO:0007669"/>
    <property type="project" value="TreeGrafter"/>
</dbReference>
<evidence type="ECO:0000313" key="9">
    <source>
        <dbReference type="EMBL" id="QHQ36101.1"/>
    </source>
</evidence>
<keyword evidence="7" id="KW-0288">FMN</keyword>
<evidence type="ECO:0000256" key="7">
    <source>
        <dbReference type="HAMAP-Rule" id="MF_01207"/>
    </source>
</evidence>
<dbReference type="KEGG" id="amaq:GO499_13430"/>
<dbReference type="HAMAP" id="MF_01207">
    <property type="entry name" value="MsrQ"/>
    <property type="match status" value="1"/>
</dbReference>
<keyword evidence="6 7" id="KW-0472">Membrane</keyword>
<name>A0A6P1T2Y1_9RHOB</name>
<evidence type="ECO:0000256" key="6">
    <source>
        <dbReference type="ARBA" id="ARBA00023136"/>
    </source>
</evidence>
<organism evidence="9 10">
    <name type="scientific">Algicella marina</name>
    <dbReference type="NCBI Taxonomy" id="2683284"/>
    <lineage>
        <taxon>Bacteria</taxon>
        <taxon>Pseudomonadati</taxon>
        <taxon>Pseudomonadota</taxon>
        <taxon>Alphaproteobacteria</taxon>
        <taxon>Rhodobacterales</taxon>
        <taxon>Paracoccaceae</taxon>
        <taxon>Algicella</taxon>
    </lineage>
</organism>
<sequence>MEAVRSLNGWLRKPPVWPFYILAAVPFGWYVWLAATNGLGPDPVKTLEHGLGKLGLQFLVASLCVTPLLRITRINLMRFRRMLGLACFAYVALHFAVYLFLDLQLDWGALAKDLTKRPYIIAGTSAFLLLVPLAVTSNGWSVRRLGGAAWAKLHRLVYPAAVLAALHYIWLVKAWPLEPMVYGVGIAILLASRGLRNIRNPQRVARAS</sequence>
<keyword evidence="3 7" id="KW-0812">Transmembrane</keyword>
<dbReference type="PANTHER" id="PTHR36964">
    <property type="entry name" value="PROTEIN-METHIONINE-SULFOXIDE REDUCTASE HEME-BINDING SUBUNIT MSRQ"/>
    <property type="match status" value="1"/>
</dbReference>
<evidence type="ECO:0000256" key="3">
    <source>
        <dbReference type="ARBA" id="ARBA00022692"/>
    </source>
</evidence>
<feature type="transmembrane region" description="Helical" evidence="7">
    <location>
        <begin position="54"/>
        <end position="71"/>
    </location>
</feature>
<keyword evidence="7" id="KW-0249">Electron transport</keyword>
<feature type="transmembrane region" description="Helical" evidence="7">
    <location>
        <begin position="156"/>
        <end position="173"/>
    </location>
</feature>
<accession>A0A6P1T2Y1</accession>
<keyword evidence="7" id="KW-0285">Flavoprotein</keyword>
<evidence type="ECO:0000256" key="2">
    <source>
        <dbReference type="ARBA" id="ARBA00022448"/>
    </source>
</evidence>
<keyword evidence="7" id="KW-1003">Cell membrane</keyword>
<keyword evidence="10" id="KW-1185">Reference proteome</keyword>
<dbReference type="GO" id="GO:0020037">
    <property type="term" value="F:heme binding"/>
    <property type="evidence" value="ECO:0007669"/>
    <property type="project" value="UniProtKB-UniRule"/>
</dbReference>
<comment type="cofactor">
    <cofactor evidence="7">
        <name>heme b</name>
        <dbReference type="ChEBI" id="CHEBI:60344"/>
    </cofactor>
    <text evidence="7">Binds 1 heme b (iron(II)-protoporphyrin IX) group per subunit.</text>
</comment>